<dbReference type="InterPro" id="IPR036097">
    <property type="entry name" value="HisK_dim/P_sf"/>
</dbReference>
<dbReference type="GO" id="GO:0016301">
    <property type="term" value="F:kinase activity"/>
    <property type="evidence" value="ECO:0007669"/>
    <property type="project" value="UniProtKB-KW"/>
</dbReference>
<evidence type="ECO:0000259" key="17">
    <source>
        <dbReference type="PROSITE" id="PS50885"/>
    </source>
</evidence>
<dbReference type="Proteomes" id="UP001223743">
    <property type="component" value="Unassembled WGS sequence"/>
</dbReference>
<evidence type="ECO:0000256" key="4">
    <source>
        <dbReference type="ARBA" id="ARBA00022475"/>
    </source>
</evidence>
<protein>
    <recommendedName>
        <fullName evidence="3">histidine kinase</fullName>
        <ecNumber evidence="3">2.7.13.3</ecNumber>
    </recommendedName>
</protein>
<dbReference type="InterPro" id="IPR005467">
    <property type="entry name" value="His_kinase_dom"/>
</dbReference>
<dbReference type="SMART" id="SM00304">
    <property type="entry name" value="HAMP"/>
    <property type="match status" value="1"/>
</dbReference>
<evidence type="ECO:0000256" key="3">
    <source>
        <dbReference type="ARBA" id="ARBA00012438"/>
    </source>
</evidence>
<dbReference type="EC" id="2.7.13.3" evidence="3"/>
<dbReference type="InterPro" id="IPR036890">
    <property type="entry name" value="HATPase_C_sf"/>
</dbReference>
<dbReference type="PANTHER" id="PTHR44936">
    <property type="entry name" value="SENSOR PROTEIN CREC"/>
    <property type="match status" value="1"/>
</dbReference>
<comment type="caution">
    <text evidence="18">The sequence shown here is derived from an EMBL/GenBank/DDBJ whole genome shotgun (WGS) entry which is preliminary data.</text>
</comment>
<feature type="transmembrane region" description="Helical" evidence="15">
    <location>
        <begin position="6"/>
        <end position="31"/>
    </location>
</feature>
<dbReference type="RefSeq" id="WP_266279835.1">
    <property type="nucleotide sequence ID" value="NZ_JAPKNF010000001.1"/>
</dbReference>
<keyword evidence="14 15" id="KW-0472">Membrane</keyword>
<evidence type="ECO:0000256" key="6">
    <source>
        <dbReference type="ARBA" id="ARBA00022553"/>
    </source>
</evidence>
<feature type="domain" description="Histidine kinase" evidence="16">
    <location>
        <begin position="227"/>
        <end position="426"/>
    </location>
</feature>
<keyword evidence="11" id="KW-0067">ATP-binding</keyword>
<dbReference type="CDD" id="cd00082">
    <property type="entry name" value="HisKA"/>
    <property type="match status" value="1"/>
</dbReference>
<dbReference type="SUPFAM" id="SSF47384">
    <property type="entry name" value="Homodimeric domain of signal transducing histidine kinase"/>
    <property type="match status" value="1"/>
</dbReference>
<keyword evidence="12 15" id="KW-1133">Transmembrane helix</keyword>
<keyword evidence="10 18" id="KW-0418">Kinase</keyword>
<organism evidence="18 19">
    <name type="scientific">Kaistia geumhonensis</name>
    <dbReference type="NCBI Taxonomy" id="410839"/>
    <lineage>
        <taxon>Bacteria</taxon>
        <taxon>Pseudomonadati</taxon>
        <taxon>Pseudomonadota</taxon>
        <taxon>Alphaproteobacteria</taxon>
        <taxon>Hyphomicrobiales</taxon>
        <taxon>Kaistiaceae</taxon>
        <taxon>Kaistia</taxon>
    </lineage>
</organism>
<evidence type="ECO:0000256" key="5">
    <source>
        <dbReference type="ARBA" id="ARBA00022519"/>
    </source>
</evidence>
<feature type="transmembrane region" description="Helical" evidence="15">
    <location>
        <begin position="144"/>
        <end position="165"/>
    </location>
</feature>
<evidence type="ECO:0000256" key="12">
    <source>
        <dbReference type="ARBA" id="ARBA00022989"/>
    </source>
</evidence>
<dbReference type="Pfam" id="PF00672">
    <property type="entry name" value="HAMP"/>
    <property type="match status" value="1"/>
</dbReference>
<keyword evidence="8 15" id="KW-0812">Transmembrane</keyword>
<keyword evidence="4" id="KW-1003">Cell membrane</keyword>
<sequence>MNTLRLRIAVLVICAIVAVVGLATFVAILVIGRPGPERMVQDAALQVDLIARLAEQLPDDFEPDSVKNSLRGMQLLTEPAHGPVDQRLTDVLRSELARIGQPRPVLVSQPVPDAPMMVSVPIVSQGWWIAMPLSARPPPARAGWFILLGWMSAIILGAAGIAIVISNRLTRPLQLIEGAIAQVGPDGTLPVLPEIGTGEFKATAKALNRLSARLKTSMESRMRLVAAAGHDLRTPMTRMRLRAEFVADEDDRALWLRDLEELDRIADSAIRLVREEATPAERERVELGGLLREVTGELAAQGMKLTTGAIAPAEVAVARLALTRALRNLFINAATHGGGGTVSSEVAGGFAVVTVRDQGPGIPEYLISCVFEPFFRVDPSRRQAVPGAGLGLAIAKEIIERNGGSIVVSNARGGGLLQEVRVPLAA</sequence>
<evidence type="ECO:0000256" key="11">
    <source>
        <dbReference type="ARBA" id="ARBA00022840"/>
    </source>
</evidence>
<evidence type="ECO:0000256" key="15">
    <source>
        <dbReference type="SAM" id="Phobius"/>
    </source>
</evidence>
<evidence type="ECO:0000256" key="8">
    <source>
        <dbReference type="ARBA" id="ARBA00022692"/>
    </source>
</evidence>
<dbReference type="Pfam" id="PF02518">
    <property type="entry name" value="HATPase_c"/>
    <property type="match status" value="1"/>
</dbReference>
<keyword evidence="9" id="KW-0547">Nucleotide-binding</keyword>
<name>A0ABU0M5Q8_9HYPH</name>
<evidence type="ECO:0000313" key="19">
    <source>
        <dbReference type="Proteomes" id="UP001223743"/>
    </source>
</evidence>
<dbReference type="Gene3D" id="1.10.287.130">
    <property type="match status" value="1"/>
</dbReference>
<comment type="subcellular location">
    <subcellularLocation>
        <location evidence="2">Cell inner membrane</location>
        <topology evidence="2">Multi-pass membrane protein</topology>
    </subcellularLocation>
</comment>
<dbReference type="PRINTS" id="PR00344">
    <property type="entry name" value="BCTRLSENSOR"/>
</dbReference>
<evidence type="ECO:0000256" key="2">
    <source>
        <dbReference type="ARBA" id="ARBA00004429"/>
    </source>
</evidence>
<keyword evidence="13" id="KW-0902">Two-component regulatory system</keyword>
<dbReference type="InterPro" id="IPR004358">
    <property type="entry name" value="Sig_transdc_His_kin-like_C"/>
</dbReference>
<evidence type="ECO:0000259" key="16">
    <source>
        <dbReference type="PROSITE" id="PS50109"/>
    </source>
</evidence>
<dbReference type="SMART" id="SM00387">
    <property type="entry name" value="HATPase_c"/>
    <property type="match status" value="1"/>
</dbReference>
<keyword evidence="7" id="KW-0808">Transferase</keyword>
<comment type="catalytic activity">
    <reaction evidence="1">
        <text>ATP + protein L-histidine = ADP + protein N-phospho-L-histidine.</text>
        <dbReference type="EC" id="2.7.13.3"/>
    </reaction>
</comment>
<dbReference type="SMART" id="SM00388">
    <property type="entry name" value="HisKA"/>
    <property type="match status" value="1"/>
</dbReference>
<proteinExistence type="predicted"/>
<evidence type="ECO:0000256" key="1">
    <source>
        <dbReference type="ARBA" id="ARBA00000085"/>
    </source>
</evidence>
<dbReference type="InterPro" id="IPR003594">
    <property type="entry name" value="HATPase_dom"/>
</dbReference>
<keyword evidence="19" id="KW-1185">Reference proteome</keyword>
<keyword evidence="6" id="KW-0597">Phosphoprotein</keyword>
<evidence type="ECO:0000313" key="18">
    <source>
        <dbReference type="EMBL" id="MDQ0516258.1"/>
    </source>
</evidence>
<dbReference type="PROSITE" id="PS50885">
    <property type="entry name" value="HAMP"/>
    <property type="match status" value="1"/>
</dbReference>
<dbReference type="InterPro" id="IPR050980">
    <property type="entry name" value="2C_sensor_his_kinase"/>
</dbReference>
<feature type="domain" description="HAMP" evidence="17">
    <location>
        <begin position="167"/>
        <end position="219"/>
    </location>
</feature>
<dbReference type="InterPro" id="IPR003660">
    <property type="entry name" value="HAMP_dom"/>
</dbReference>
<reference evidence="18 19" key="1">
    <citation type="submission" date="2023-07" db="EMBL/GenBank/DDBJ databases">
        <title>Genomic Encyclopedia of Type Strains, Phase IV (KMG-IV): sequencing the most valuable type-strain genomes for metagenomic binning, comparative biology and taxonomic classification.</title>
        <authorList>
            <person name="Goeker M."/>
        </authorList>
    </citation>
    <scope>NUCLEOTIDE SEQUENCE [LARGE SCALE GENOMIC DNA]</scope>
    <source>
        <strain evidence="18 19">B1-1</strain>
    </source>
</reference>
<dbReference type="EMBL" id="JAUSWJ010000001">
    <property type="protein sequence ID" value="MDQ0516258.1"/>
    <property type="molecule type" value="Genomic_DNA"/>
</dbReference>
<evidence type="ECO:0000256" key="10">
    <source>
        <dbReference type="ARBA" id="ARBA00022777"/>
    </source>
</evidence>
<evidence type="ECO:0000256" key="14">
    <source>
        <dbReference type="ARBA" id="ARBA00023136"/>
    </source>
</evidence>
<dbReference type="InterPro" id="IPR003661">
    <property type="entry name" value="HisK_dim/P_dom"/>
</dbReference>
<gene>
    <name evidence="18" type="ORF">QO015_001871</name>
</gene>
<dbReference type="SUPFAM" id="SSF55874">
    <property type="entry name" value="ATPase domain of HSP90 chaperone/DNA topoisomerase II/histidine kinase"/>
    <property type="match status" value="1"/>
</dbReference>
<accession>A0ABU0M5Q8</accession>
<evidence type="ECO:0000256" key="7">
    <source>
        <dbReference type="ARBA" id="ARBA00022679"/>
    </source>
</evidence>
<keyword evidence="5" id="KW-0997">Cell inner membrane</keyword>
<evidence type="ECO:0000256" key="9">
    <source>
        <dbReference type="ARBA" id="ARBA00022741"/>
    </source>
</evidence>
<evidence type="ECO:0000256" key="13">
    <source>
        <dbReference type="ARBA" id="ARBA00023012"/>
    </source>
</evidence>
<dbReference type="Gene3D" id="3.30.565.10">
    <property type="entry name" value="Histidine kinase-like ATPase, C-terminal domain"/>
    <property type="match status" value="1"/>
</dbReference>
<dbReference type="PROSITE" id="PS50109">
    <property type="entry name" value="HIS_KIN"/>
    <property type="match status" value="1"/>
</dbReference>
<dbReference type="PANTHER" id="PTHR44936:SF5">
    <property type="entry name" value="SENSOR HISTIDINE KINASE ENVZ"/>
    <property type="match status" value="1"/>
</dbReference>